<dbReference type="GO" id="GO:0005737">
    <property type="term" value="C:cytoplasm"/>
    <property type="evidence" value="ECO:0007669"/>
    <property type="project" value="UniProtKB-SubCell"/>
</dbReference>
<comment type="catalytic activity">
    <reaction evidence="4">
        <text>a ribonucleoside 5'-triphosphate + H2O = a ribonucleoside 5'-phosphate + diphosphate + H(+)</text>
        <dbReference type="Rhea" id="RHEA:23996"/>
        <dbReference type="ChEBI" id="CHEBI:15377"/>
        <dbReference type="ChEBI" id="CHEBI:15378"/>
        <dbReference type="ChEBI" id="CHEBI:33019"/>
        <dbReference type="ChEBI" id="CHEBI:58043"/>
        <dbReference type="ChEBI" id="CHEBI:61557"/>
        <dbReference type="EC" id="3.6.1.9"/>
    </reaction>
</comment>
<dbReference type="GO" id="GO:0009117">
    <property type="term" value="P:nucleotide metabolic process"/>
    <property type="evidence" value="ECO:0007669"/>
    <property type="project" value="UniProtKB-KW"/>
</dbReference>
<comment type="function">
    <text evidence="4">Nucleoside triphosphate pyrophosphatase. May have a dual role in cell division arrest and in preventing the incorporation of modified nucleotides into cellular nucleic acids.</text>
</comment>
<comment type="caution">
    <text evidence="4">Lacks conserved residue(s) required for the propagation of feature annotation.</text>
</comment>
<dbReference type="PIRSF" id="PIRSF006305">
    <property type="entry name" value="Maf"/>
    <property type="match status" value="1"/>
</dbReference>
<comment type="catalytic activity">
    <reaction evidence="4">
        <text>a 2'-deoxyribonucleoside 5'-triphosphate + H2O = a 2'-deoxyribonucleoside 5'-phosphate + diphosphate + H(+)</text>
        <dbReference type="Rhea" id="RHEA:44644"/>
        <dbReference type="ChEBI" id="CHEBI:15377"/>
        <dbReference type="ChEBI" id="CHEBI:15378"/>
        <dbReference type="ChEBI" id="CHEBI:33019"/>
        <dbReference type="ChEBI" id="CHEBI:61560"/>
        <dbReference type="ChEBI" id="CHEBI:65317"/>
        <dbReference type="EC" id="3.6.1.9"/>
    </reaction>
</comment>
<evidence type="ECO:0000313" key="6">
    <source>
        <dbReference type="Proteomes" id="UP000648908"/>
    </source>
</evidence>
<organism evidence="5 6">
    <name type="scientific">Szabonella alba</name>
    <dbReference type="NCBI Taxonomy" id="2804194"/>
    <lineage>
        <taxon>Bacteria</taxon>
        <taxon>Pseudomonadati</taxon>
        <taxon>Pseudomonadota</taxon>
        <taxon>Alphaproteobacteria</taxon>
        <taxon>Rhodobacterales</taxon>
        <taxon>Paracoccaceae</taxon>
        <taxon>Szabonella</taxon>
    </lineage>
</organism>
<comment type="subcellular location">
    <subcellularLocation>
        <location evidence="4">Cytoplasm</location>
    </subcellularLocation>
</comment>
<dbReference type="GO" id="GO:0047429">
    <property type="term" value="F:nucleoside triphosphate diphosphatase activity"/>
    <property type="evidence" value="ECO:0007669"/>
    <property type="project" value="UniProtKB-EC"/>
</dbReference>
<evidence type="ECO:0000313" key="5">
    <source>
        <dbReference type="EMBL" id="MBL4916703.1"/>
    </source>
</evidence>
<protein>
    <recommendedName>
        <fullName evidence="4">Nucleoside triphosphate pyrophosphatase</fullName>
        <ecNumber evidence="4">3.6.1.9</ecNumber>
    </recommendedName>
    <alternativeName>
        <fullName evidence="4">Nucleotide pyrophosphatase</fullName>
        <shortName evidence="4">Nucleotide PPase</shortName>
    </alternativeName>
</protein>
<dbReference type="SUPFAM" id="SSF52972">
    <property type="entry name" value="ITPase-like"/>
    <property type="match status" value="1"/>
</dbReference>
<proteinExistence type="inferred from homology"/>
<dbReference type="EMBL" id="JAESVN010000002">
    <property type="protein sequence ID" value="MBL4916703.1"/>
    <property type="molecule type" value="Genomic_DNA"/>
</dbReference>
<dbReference type="InterPro" id="IPR029001">
    <property type="entry name" value="ITPase-like_fam"/>
</dbReference>
<dbReference type="EC" id="3.6.1.9" evidence="4"/>
<evidence type="ECO:0000256" key="4">
    <source>
        <dbReference type="HAMAP-Rule" id="MF_00528"/>
    </source>
</evidence>
<keyword evidence="4" id="KW-0963">Cytoplasm</keyword>
<dbReference type="Proteomes" id="UP000648908">
    <property type="component" value="Unassembled WGS sequence"/>
</dbReference>
<dbReference type="PANTHER" id="PTHR43213:SF5">
    <property type="entry name" value="BIFUNCTIONAL DTTP_UTP PYROPHOSPHATASE_METHYLTRANSFERASE PROTEIN-RELATED"/>
    <property type="match status" value="1"/>
</dbReference>
<keyword evidence="6" id="KW-1185">Reference proteome</keyword>
<dbReference type="Gene3D" id="3.90.950.10">
    <property type="match status" value="1"/>
</dbReference>
<comment type="caution">
    <text evidence="5">The sequence shown here is derived from an EMBL/GenBank/DDBJ whole genome shotgun (WGS) entry which is preliminary data.</text>
</comment>
<dbReference type="PANTHER" id="PTHR43213">
    <property type="entry name" value="BIFUNCTIONAL DTTP/UTP PYROPHOSPHATASE/METHYLTRANSFERASE PROTEIN-RELATED"/>
    <property type="match status" value="1"/>
</dbReference>
<evidence type="ECO:0000256" key="3">
    <source>
        <dbReference type="ARBA" id="ARBA00023080"/>
    </source>
</evidence>
<feature type="active site" description="Proton acceptor" evidence="4">
    <location>
        <position position="76"/>
    </location>
</feature>
<gene>
    <name evidence="5" type="ORF">JL811_05660</name>
</gene>
<dbReference type="RefSeq" id="WP_202687522.1">
    <property type="nucleotide sequence ID" value="NZ_JAESVN010000002.1"/>
</dbReference>
<name>A0A8K0V7B6_9RHOB</name>
<dbReference type="HAMAP" id="MF_00528">
    <property type="entry name" value="Maf"/>
    <property type="match status" value="1"/>
</dbReference>
<dbReference type="CDD" id="cd00555">
    <property type="entry name" value="Maf"/>
    <property type="match status" value="1"/>
</dbReference>
<keyword evidence="2 4" id="KW-0378">Hydrolase</keyword>
<evidence type="ECO:0000256" key="2">
    <source>
        <dbReference type="ARBA" id="ARBA00022801"/>
    </source>
</evidence>
<reference evidence="5" key="1">
    <citation type="submission" date="2021-01" db="EMBL/GenBank/DDBJ databases">
        <title>Tabrizicola alba sp. nov. a motile alkaliphilic bacterium isolated from a soda lake.</title>
        <authorList>
            <person name="Szuroczki S."/>
            <person name="Abbaszade G."/>
            <person name="Schumann P."/>
            <person name="Toth E."/>
        </authorList>
    </citation>
    <scope>NUCLEOTIDE SEQUENCE</scope>
    <source>
        <strain evidence="5">DMG-N-6</strain>
    </source>
</reference>
<comment type="cofactor">
    <cofactor evidence="1 4">
        <name>a divalent metal cation</name>
        <dbReference type="ChEBI" id="CHEBI:60240"/>
    </cofactor>
</comment>
<keyword evidence="3 4" id="KW-0546">Nucleotide metabolism</keyword>
<accession>A0A8K0V7B6</accession>
<dbReference type="InterPro" id="IPR003697">
    <property type="entry name" value="Maf-like"/>
</dbReference>
<evidence type="ECO:0000256" key="1">
    <source>
        <dbReference type="ARBA" id="ARBA00001968"/>
    </source>
</evidence>
<dbReference type="Pfam" id="PF02545">
    <property type="entry name" value="Maf"/>
    <property type="match status" value="1"/>
</dbReference>
<comment type="similarity">
    <text evidence="4">Belongs to the Maf family.</text>
</comment>
<dbReference type="AlphaFoldDB" id="A0A8K0V7B6"/>
<sequence length="199" mass="21938">MPPPIVLASSSETRLRLLRAAGLPVSTQPARLDEEAITASLMAEGASPRDLADTLAEMKARKIGERSPGAIVLGCDQVLEFKGRVFGKPATPDLARTQLQAMRGQTHRLLSSVVLYHEAQPQWRHIGEARLTMRDFSDDWLDGYLNRNWDSLRHSAGGYLLEEEGVRLFSAVEGDYFTILGLPLLPLLGYLGLRGFIPS</sequence>